<reference evidence="1" key="1">
    <citation type="submission" date="2023-06" db="EMBL/GenBank/DDBJ databases">
        <title>Reference genome for the Northern bat (Eptesicus nilssonii), a most northern bat species.</title>
        <authorList>
            <person name="Laine V.N."/>
            <person name="Pulliainen A.T."/>
            <person name="Lilley T.M."/>
        </authorList>
    </citation>
    <scope>NUCLEOTIDE SEQUENCE</scope>
    <source>
        <strain evidence="1">BLF_Eptnil</strain>
        <tissue evidence="1">Kidney</tissue>
    </source>
</reference>
<accession>A0AA40LQK1</accession>
<gene>
    <name evidence="1" type="ORF">QTO34_015291</name>
</gene>
<sequence>MFLRSLLSAGECGISIVGISPPAVVRSKSESPNEPEQLRKLFIGGKIVIQQYPPVNGHSCEGGKPHLSQRWLVLHPTKEAKVVLETSAVVVEVALVGMTTLVVEETSVVEVALVAAVVAVDMVAVGMAIVDLVMMVVMEEAALVTLQEAEAREVVGRVVESRAVAMAGVAAVTTVTVEEVEAALAVG</sequence>
<dbReference type="Proteomes" id="UP001177744">
    <property type="component" value="Unassembled WGS sequence"/>
</dbReference>
<organism evidence="1 2">
    <name type="scientific">Cnephaeus nilssonii</name>
    <name type="common">Northern bat</name>
    <name type="synonym">Eptesicus nilssonii</name>
    <dbReference type="NCBI Taxonomy" id="3371016"/>
    <lineage>
        <taxon>Eukaryota</taxon>
        <taxon>Metazoa</taxon>
        <taxon>Chordata</taxon>
        <taxon>Craniata</taxon>
        <taxon>Vertebrata</taxon>
        <taxon>Euteleostomi</taxon>
        <taxon>Mammalia</taxon>
        <taxon>Eutheria</taxon>
        <taxon>Laurasiatheria</taxon>
        <taxon>Chiroptera</taxon>
        <taxon>Yangochiroptera</taxon>
        <taxon>Vespertilionidae</taxon>
        <taxon>Cnephaeus</taxon>
    </lineage>
</organism>
<evidence type="ECO:0000313" key="2">
    <source>
        <dbReference type="Proteomes" id="UP001177744"/>
    </source>
</evidence>
<dbReference type="EMBL" id="JAULJE010000005">
    <property type="protein sequence ID" value="KAK1342526.1"/>
    <property type="molecule type" value="Genomic_DNA"/>
</dbReference>
<name>A0AA40LQK1_CNENI</name>
<proteinExistence type="predicted"/>
<dbReference type="AlphaFoldDB" id="A0AA40LQK1"/>
<protein>
    <submittedName>
        <fullName evidence="1">Uncharacterized protein</fullName>
    </submittedName>
</protein>
<keyword evidence="2" id="KW-1185">Reference proteome</keyword>
<evidence type="ECO:0000313" key="1">
    <source>
        <dbReference type="EMBL" id="KAK1342526.1"/>
    </source>
</evidence>
<comment type="caution">
    <text evidence="1">The sequence shown here is derived from an EMBL/GenBank/DDBJ whole genome shotgun (WGS) entry which is preliminary data.</text>
</comment>